<evidence type="ECO:0000259" key="2">
    <source>
        <dbReference type="PROSITE" id="PS50234"/>
    </source>
</evidence>
<keyword evidence="1" id="KW-1133">Transmembrane helix</keyword>
<reference evidence="3 4" key="1">
    <citation type="submission" date="2019-06" db="EMBL/GenBank/DDBJ databases">
        <authorList>
            <person name="Yang Y."/>
        </authorList>
    </citation>
    <scope>NUCLEOTIDE SEQUENCE [LARGE SCALE GENOMIC DNA]</scope>
    <source>
        <strain evidence="3 4">BIT-26</strain>
    </source>
</reference>
<protein>
    <submittedName>
        <fullName evidence="3">Protein TadG, associated with Flp pilus assembly</fullName>
    </submittedName>
</protein>
<dbReference type="Proteomes" id="UP000319523">
    <property type="component" value="Unassembled WGS sequence"/>
</dbReference>
<feature type="domain" description="VWFA" evidence="2">
    <location>
        <begin position="157"/>
        <end position="416"/>
    </location>
</feature>
<dbReference type="InterPro" id="IPR002035">
    <property type="entry name" value="VWF_A"/>
</dbReference>
<dbReference type="OrthoDB" id="5670502at2"/>
<dbReference type="InterPro" id="IPR036465">
    <property type="entry name" value="vWFA_dom_sf"/>
</dbReference>
<feature type="transmembrane region" description="Helical" evidence="1">
    <location>
        <begin position="21"/>
        <end position="41"/>
    </location>
</feature>
<name>A0A506V9A4_9GAMM</name>
<gene>
    <name evidence="3" type="ORF">FKM52_11960</name>
</gene>
<dbReference type="AlphaFoldDB" id="A0A506V9A4"/>
<organism evidence="3 4">
    <name type="scientific">Mixta tenebrionis</name>
    <dbReference type="NCBI Taxonomy" id="2562439"/>
    <lineage>
        <taxon>Bacteria</taxon>
        <taxon>Pseudomonadati</taxon>
        <taxon>Pseudomonadota</taxon>
        <taxon>Gammaproteobacteria</taxon>
        <taxon>Enterobacterales</taxon>
        <taxon>Erwiniaceae</taxon>
        <taxon>Mixta</taxon>
    </lineage>
</organism>
<comment type="caution">
    <text evidence="3">The sequence shown here is derived from an EMBL/GenBank/DDBJ whole genome shotgun (WGS) entry which is preliminary data.</text>
</comment>
<evidence type="ECO:0000256" key="1">
    <source>
        <dbReference type="SAM" id="Phobius"/>
    </source>
</evidence>
<keyword evidence="1" id="KW-0472">Membrane</keyword>
<proteinExistence type="predicted"/>
<dbReference type="SUPFAM" id="SSF53300">
    <property type="entry name" value="vWA-like"/>
    <property type="match status" value="1"/>
</dbReference>
<keyword evidence="4" id="KW-1185">Reference proteome</keyword>
<sequence length="416" mass="45795">MSVRTNLLTAPARFCADRRGAFAISFAMLGSSLLALAAFGFEGSRYITERARLSDAMEQAALALTAEDNGEGAARNYSLSSDYFRAYMRHDKSVFKPTVIVKRGTSATNHNLSYVEYRVSGQTLQDSWFSSSWFPSFDKQVKIGDNGAARKYRSNMDVLFVTDFSGSMNESFGSSTKLMELKRIVLQLSEELFAYDMSNKVGFVPFGWGAKNGGNCDLPFVVNSAVPPNLISSNDKLTSLERYVNISGTVASIPNKVNQIYIPLAQASKDACLNESSSWKVPLTSDYNQIAQINGMTASGGTLVSTGLLLATPYLVEGTESRKVMVIVSDGTDDPNTVQITPKLINAGMCDRIREVISTEESVGKITFIGINYAPTFDWKRCVGEKNFYLPQNIKELEDDLRRAVFEEVGHNVLKD</sequence>
<evidence type="ECO:0000313" key="4">
    <source>
        <dbReference type="Proteomes" id="UP000319523"/>
    </source>
</evidence>
<accession>A0A506V9A4</accession>
<dbReference type="Gene3D" id="3.40.50.410">
    <property type="entry name" value="von Willebrand factor, type A domain"/>
    <property type="match status" value="1"/>
</dbReference>
<dbReference type="EMBL" id="VHQI01000006">
    <property type="protein sequence ID" value="TPW42062.1"/>
    <property type="molecule type" value="Genomic_DNA"/>
</dbReference>
<keyword evidence="1" id="KW-0812">Transmembrane</keyword>
<dbReference type="RefSeq" id="WP_141176406.1">
    <property type="nucleotide sequence ID" value="NZ_JBHUFX010000002.1"/>
</dbReference>
<evidence type="ECO:0000313" key="3">
    <source>
        <dbReference type="EMBL" id="TPW42062.1"/>
    </source>
</evidence>
<dbReference type="PROSITE" id="PS50234">
    <property type="entry name" value="VWFA"/>
    <property type="match status" value="1"/>
</dbReference>